<accession>A0A1F7F0K8</accession>
<sequence length="161" mass="18971">MRKLKIYLDTSVVNFISADDAPEKQDATLDFLKNHINKYDVYYSDILVFEVNRTPDPLRKDFLLGTLKQFPFKYLDMRSRFEEIEELANGYLKAGLIPKSKRNDALHIAICTIFGFDVLMSWNYKHMANINKQIQINLFNADKGHPKTLYLLTPYEVYHER</sequence>
<dbReference type="Proteomes" id="UP000179243">
    <property type="component" value="Unassembled WGS sequence"/>
</dbReference>
<dbReference type="EMBL" id="MFYX01000152">
    <property type="protein sequence ID" value="OGK00185.1"/>
    <property type="molecule type" value="Genomic_DNA"/>
</dbReference>
<name>A0A1F7F0K8_UNCRA</name>
<evidence type="ECO:0000313" key="1">
    <source>
        <dbReference type="EMBL" id="OGK00185.1"/>
    </source>
</evidence>
<protein>
    <submittedName>
        <fullName evidence="1">Uncharacterized protein</fullName>
    </submittedName>
</protein>
<reference evidence="1 2" key="1">
    <citation type="journal article" date="2016" name="Nat. Commun.">
        <title>Thousands of microbial genomes shed light on interconnected biogeochemical processes in an aquifer system.</title>
        <authorList>
            <person name="Anantharaman K."/>
            <person name="Brown C.T."/>
            <person name="Hug L.A."/>
            <person name="Sharon I."/>
            <person name="Castelle C.J."/>
            <person name="Probst A.J."/>
            <person name="Thomas B.C."/>
            <person name="Singh A."/>
            <person name="Wilkins M.J."/>
            <person name="Karaoz U."/>
            <person name="Brodie E.L."/>
            <person name="Williams K.H."/>
            <person name="Hubbard S.S."/>
            <person name="Banfield J.F."/>
        </authorList>
    </citation>
    <scope>NUCLEOTIDE SEQUENCE [LARGE SCALE GENOMIC DNA]</scope>
</reference>
<evidence type="ECO:0000313" key="2">
    <source>
        <dbReference type="Proteomes" id="UP000179243"/>
    </source>
</evidence>
<dbReference type="AlphaFoldDB" id="A0A1F7F0K8"/>
<gene>
    <name evidence="1" type="ORF">A2519_20450</name>
</gene>
<dbReference type="InterPro" id="IPR029060">
    <property type="entry name" value="PIN-like_dom_sf"/>
</dbReference>
<dbReference type="SUPFAM" id="SSF88723">
    <property type="entry name" value="PIN domain-like"/>
    <property type="match status" value="1"/>
</dbReference>
<organism evidence="1 2">
    <name type="scientific">Candidatus Raymondbacteria bacterium RIFOXYD12_FULL_49_13</name>
    <dbReference type="NCBI Taxonomy" id="1817890"/>
    <lineage>
        <taxon>Bacteria</taxon>
        <taxon>Raymondiibacteriota</taxon>
    </lineage>
</organism>
<proteinExistence type="predicted"/>
<comment type="caution">
    <text evidence="1">The sequence shown here is derived from an EMBL/GenBank/DDBJ whole genome shotgun (WGS) entry which is preliminary data.</text>
</comment>